<evidence type="ECO:0000256" key="1">
    <source>
        <dbReference type="ARBA" id="ARBA00001968"/>
    </source>
</evidence>
<keyword evidence="2" id="KW-0479">Metal-binding</keyword>
<dbReference type="EMBL" id="NBNE01003273">
    <property type="protein sequence ID" value="OWZ08107.1"/>
    <property type="molecule type" value="Genomic_DNA"/>
</dbReference>
<comment type="cofactor">
    <cofactor evidence="1">
        <name>a divalent metal cation</name>
        <dbReference type="ChEBI" id="CHEBI:60240"/>
    </cofactor>
</comment>
<name>A0A225VTI6_9STRA</name>
<gene>
    <name evidence="4" type="ORF">PHMEG_00019405</name>
</gene>
<dbReference type="Proteomes" id="UP000198211">
    <property type="component" value="Unassembled WGS sequence"/>
</dbReference>
<dbReference type="OrthoDB" id="125364at2759"/>
<dbReference type="InterPro" id="IPR027806">
    <property type="entry name" value="HARBI1_dom"/>
</dbReference>
<proteinExistence type="predicted"/>
<evidence type="ECO:0000313" key="5">
    <source>
        <dbReference type="Proteomes" id="UP000198211"/>
    </source>
</evidence>
<dbReference type="GO" id="GO:0046872">
    <property type="term" value="F:metal ion binding"/>
    <property type="evidence" value="ECO:0007669"/>
    <property type="project" value="UniProtKB-KW"/>
</dbReference>
<evidence type="ECO:0000313" key="4">
    <source>
        <dbReference type="EMBL" id="OWZ08107.1"/>
    </source>
</evidence>
<comment type="caution">
    <text evidence="4">The sequence shown here is derived from an EMBL/GenBank/DDBJ whole genome shotgun (WGS) entry which is preliminary data.</text>
</comment>
<reference evidence="5" key="1">
    <citation type="submission" date="2017-03" db="EMBL/GenBank/DDBJ databases">
        <title>Phytopthora megakarya and P. palmivora, two closely related causual agents of cacao black pod achieved similar genome size and gene model numbers by different mechanisms.</title>
        <authorList>
            <person name="Ali S."/>
            <person name="Shao J."/>
            <person name="Larry D.J."/>
            <person name="Kronmiller B."/>
            <person name="Shen D."/>
            <person name="Strem M.D."/>
            <person name="Melnick R.L."/>
            <person name="Guiltinan M.J."/>
            <person name="Tyler B.M."/>
            <person name="Meinhardt L.W."/>
            <person name="Bailey B.A."/>
        </authorList>
    </citation>
    <scope>NUCLEOTIDE SEQUENCE [LARGE SCALE GENOMIC DNA]</scope>
    <source>
        <strain evidence="5">zdho120</strain>
    </source>
</reference>
<evidence type="ECO:0000256" key="2">
    <source>
        <dbReference type="ARBA" id="ARBA00022723"/>
    </source>
</evidence>
<dbReference type="Pfam" id="PF13359">
    <property type="entry name" value="DDE_Tnp_4"/>
    <property type="match status" value="1"/>
</dbReference>
<feature type="domain" description="DDE Tnp4" evidence="3">
    <location>
        <begin position="10"/>
        <end position="140"/>
    </location>
</feature>
<evidence type="ECO:0000259" key="3">
    <source>
        <dbReference type="Pfam" id="PF13359"/>
    </source>
</evidence>
<protein>
    <recommendedName>
        <fullName evidence="3">DDE Tnp4 domain-containing protein</fullName>
    </recommendedName>
</protein>
<organism evidence="4 5">
    <name type="scientific">Phytophthora megakarya</name>
    <dbReference type="NCBI Taxonomy" id="4795"/>
    <lineage>
        <taxon>Eukaryota</taxon>
        <taxon>Sar</taxon>
        <taxon>Stramenopiles</taxon>
        <taxon>Oomycota</taxon>
        <taxon>Peronosporomycetes</taxon>
        <taxon>Peronosporales</taxon>
        <taxon>Peronosporaceae</taxon>
        <taxon>Phytophthora</taxon>
    </lineage>
</organism>
<sequence length="286" mass="31836">MANMPSGTRQERSACYSKKHKLHGYKTEVSVLPTGLAINCSSHFKGPDADITIFRKNKDFHMAASTKPFTDDNMPDDGPLHDKYPESWINLADKGYQGLAEEMRVLIPTRRKPSTPLTNAEEAVNCKISLDRVVVENYFGPERVGRRVLAGKNGCPVIFDVDLQRSVLVVLVSAAKTCKSPSNVILVALEKEAANQSESSSNIQKGTLVDFHKRLGHLNYDAVERLARDPSSGIYNYTRVFLAKTKDAAAKKFVHFLVFVDKRFDCSIHVLRTYSGGVYEPVDLPC</sequence>
<accession>A0A225VTI6</accession>
<keyword evidence="5" id="KW-1185">Reference proteome</keyword>
<dbReference type="AlphaFoldDB" id="A0A225VTI6"/>